<keyword evidence="2 5" id="KW-0812">Transmembrane</keyword>
<evidence type="ECO:0000313" key="7">
    <source>
        <dbReference type="Proteomes" id="UP001302745"/>
    </source>
</evidence>
<proteinExistence type="predicted"/>
<keyword evidence="4 5" id="KW-0472">Membrane</keyword>
<reference evidence="6" key="1">
    <citation type="journal article" date="2023" name="Mol. Phylogenet. Evol.">
        <title>Genome-scale phylogeny and comparative genomics of the fungal order Sordariales.</title>
        <authorList>
            <person name="Hensen N."/>
            <person name="Bonometti L."/>
            <person name="Westerberg I."/>
            <person name="Brannstrom I.O."/>
            <person name="Guillou S."/>
            <person name="Cros-Aarteil S."/>
            <person name="Calhoun S."/>
            <person name="Haridas S."/>
            <person name="Kuo A."/>
            <person name="Mondo S."/>
            <person name="Pangilinan J."/>
            <person name="Riley R."/>
            <person name="LaButti K."/>
            <person name="Andreopoulos B."/>
            <person name="Lipzen A."/>
            <person name="Chen C."/>
            <person name="Yan M."/>
            <person name="Daum C."/>
            <person name="Ng V."/>
            <person name="Clum A."/>
            <person name="Steindorff A."/>
            <person name="Ohm R.A."/>
            <person name="Martin F."/>
            <person name="Silar P."/>
            <person name="Natvig D.O."/>
            <person name="Lalanne C."/>
            <person name="Gautier V."/>
            <person name="Ament-Velasquez S.L."/>
            <person name="Kruys A."/>
            <person name="Hutchinson M.I."/>
            <person name="Powell A.J."/>
            <person name="Barry K."/>
            <person name="Miller A.N."/>
            <person name="Grigoriev I.V."/>
            <person name="Debuchy R."/>
            <person name="Gladieux P."/>
            <person name="Hiltunen Thoren M."/>
            <person name="Johannesson H."/>
        </authorList>
    </citation>
    <scope>NUCLEOTIDE SEQUENCE</scope>
    <source>
        <strain evidence="6">CBS 538.74</strain>
    </source>
</reference>
<gene>
    <name evidence="6" type="ORF">C8A00DRAFT_37632</name>
</gene>
<evidence type="ECO:0000256" key="4">
    <source>
        <dbReference type="ARBA" id="ARBA00023136"/>
    </source>
</evidence>
<feature type="transmembrane region" description="Helical" evidence="5">
    <location>
        <begin position="103"/>
        <end position="125"/>
    </location>
</feature>
<comment type="subcellular location">
    <subcellularLocation>
        <location evidence="1">Membrane</location>
        <topology evidence="1">Multi-pass membrane protein</topology>
    </subcellularLocation>
</comment>
<evidence type="ECO:0000256" key="1">
    <source>
        <dbReference type="ARBA" id="ARBA00004141"/>
    </source>
</evidence>
<evidence type="ECO:0000256" key="2">
    <source>
        <dbReference type="ARBA" id="ARBA00022692"/>
    </source>
</evidence>
<organism evidence="6 7">
    <name type="scientific">Chaetomidium leptoderma</name>
    <dbReference type="NCBI Taxonomy" id="669021"/>
    <lineage>
        <taxon>Eukaryota</taxon>
        <taxon>Fungi</taxon>
        <taxon>Dikarya</taxon>
        <taxon>Ascomycota</taxon>
        <taxon>Pezizomycotina</taxon>
        <taxon>Sordariomycetes</taxon>
        <taxon>Sordariomycetidae</taxon>
        <taxon>Sordariales</taxon>
        <taxon>Chaetomiaceae</taxon>
        <taxon>Chaetomidium</taxon>
    </lineage>
</organism>
<dbReference type="Proteomes" id="UP001302745">
    <property type="component" value="Unassembled WGS sequence"/>
</dbReference>
<dbReference type="EMBL" id="MU857125">
    <property type="protein sequence ID" value="KAK4149775.1"/>
    <property type="molecule type" value="Genomic_DNA"/>
</dbReference>
<feature type="transmembrane region" description="Helical" evidence="5">
    <location>
        <begin position="6"/>
        <end position="26"/>
    </location>
</feature>
<keyword evidence="3 5" id="KW-1133">Transmembrane helix</keyword>
<dbReference type="AlphaFoldDB" id="A0AAN6VFW4"/>
<dbReference type="GO" id="GO:0016020">
    <property type="term" value="C:membrane"/>
    <property type="evidence" value="ECO:0007669"/>
    <property type="project" value="UniProtKB-SubCell"/>
</dbReference>
<dbReference type="PANTHER" id="PTHR23507">
    <property type="entry name" value="ZGC:174356"/>
    <property type="match status" value="1"/>
</dbReference>
<keyword evidence="7" id="KW-1185">Reference proteome</keyword>
<evidence type="ECO:0000313" key="6">
    <source>
        <dbReference type="EMBL" id="KAK4149775.1"/>
    </source>
</evidence>
<dbReference type="GO" id="GO:0022857">
    <property type="term" value="F:transmembrane transporter activity"/>
    <property type="evidence" value="ECO:0007669"/>
    <property type="project" value="TreeGrafter"/>
</dbReference>
<reference evidence="6" key="2">
    <citation type="submission" date="2023-05" db="EMBL/GenBank/DDBJ databases">
        <authorList>
            <consortium name="Lawrence Berkeley National Laboratory"/>
            <person name="Steindorff A."/>
            <person name="Hensen N."/>
            <person name="Bonometti L."/>
            <person name="Westerberg I."/>
            <person name="Brannstrom I.O."/>
            <person name="Guillou S."/>
            <person name="Cros-Aarteil S."/>
            <person name="Calhoun S."/>
            <person name="Haridas S."/>
            <person name="Kuo A."/>
            <person name="Mondo S."/>
            <person name="Pangilinan J."/>
            <person name="Riley R."/>
            <person name="Labutti K."/>
            <person name="Andreopoulos B."/>
            <person name="Lipzen A."/>
            <person name="Chen C."/>
            <person name="Yanf M."/>
            <person name="Daum C."/>
            <person name="Ng V."/>
            <person name="Clum A."/>
            <person name="Ohm R."/>
            <person name="Martin F."/>
            <person name="Silar P."/>
            <person name="Natvig D."/>
            <person name="Lalanne C."/>
            <person name="Gautier V."/>
            <person name="Ament-Velasquez S.L."/>
            <person name="Kruys A."/>
            <person name="Hutchinson M.I."/>
            <person name="Powell A.J."/>
            <person name="Barry K."/>
            <person name="Miller A.N."/>
            <person name="Grigoriev I.V."/>
            <person name="Debuchy R."/>
            <person name="Gladieux P."/>
            <person name="Thoren M.H."/>
            <person name="Johannesson H."/>
        </authorList>
    </citation>
    <scope>NUCLEOTIDE SEQUENCE</scope>
    <source>
        <strain evidence="6">CBS 538.74</strain>
    </source>
</reference>
<protein>
    <submittedName>
        <fullName evidence="6">Uncharacterized protein</fullName>
    </submittedName>
</protein>
<evidence type="ECO:0000256" key="3">
    <source>
        <dbReference type="ARBA" id="ARBA00022989"/>
    </source>
</evidence>
<evidence type="ECO:0000256" key="5">
    <source>
        <dbReference type="SAM" id="Phobius"/>
    </source>
</evidence>
<name>A0AAN6VFW4_9PEZI</name>
<dbReference type="PANTHER" id="PTHR23507:SF1">
    <property type="entry name" value="FI18259P1-RELATED"/>
    <property type="match status" value="1"/>
</dbReference>
<comment type="caution">
    <text evidence="6">The sequence shown here is derived from an EMBL/GenBank/DDBJ whole genome shotgun (WGS) entry which is preliminary data.</text>
</comment>
<sequence length="200" mass="21898">MLSLVNGITSLSILINDTVLLLMPYFSRGALRRAAGSQQGVDFWVTKGSIYLNIIGIFCVGLAPWGFLYIASLGLYSLGAGLADSLRSFATSAMDDEETVRRLYMGISMVEAIAGMAVTSIWSYVFSAGIRKGGAAEFFGAFGHVSQLQGYQRRHLQVHMGWDSIWRPQVQERLQALIQGNLSLTLSDVNLIPYLCGFES</sequence>
<feature type="transmembrane region" description="Helical" evidence="5">
    <location>
        <begin position="50"/>
        <end position="83"/>
    </location>
</feature>
<accession>A0AAN6VFW4</accession>